<dbReference type="AlphaFoldDB" id="A0AAE0S9P5"/>
<keyword evidence="1" id="KW-1133">Transmembrane helix</keyword>
<keyword evidence="1" id="KW-0472">Membrane</keyword>
<proteinExistence type="predicted"/>
<comment type="caution">
    <text evidence="3">The sequence shown here is derived from an EMBL/GenBank/DDBJ whole genome shotgun (WGS) entry which is preliminary data.</text>
</comment>
<evidence type="ECO:0000313" key="3">
    <source>
        <dbReference type="EMBL" id="KAK3587977.1"/>
    </source>
</evidence>
<keyword evidence="4" id="KW-1185">Reference proteome</keyword>
<reference evidence="3" key="1">
    <citation type="journal article" date="2021" name="Genome Biol. Evol.">
        <title>A High-Quality Reference Genome for a Parasitic Bivalve with Doubly Uniparental Inheritance (Bivalvia: Unionida).</title>
        <authorList>
            <person name="Smith C.H."/>
        </authorList>
    </citation>
    <scope>NUCLEOTIDE SEQUENCE</scope>
    <source>
        <strain evidence="3">CHS0354</strain>
    </source>
</reference>
<dbReference type="Proteomes" id="UP001195483">
    <property type="component" value="Unassembled WGS sequence"/>
</dbReference>
<feature type="transmembrane region" description="Helical" evidence="1">
    <location>
        <begin position="241"/>
        <end position="268"/>
    </location>
</feature>
<evidence type="ECO:0000313" key="4">
    <source>
        <dbReference type="Proteomes" id="UP001195483"/>
    </source>
</evidence>
<sequence length="318" mass="34754">MFHMVEMSFLLTVIWLHLYAFANAKYCVPPNDSEYASIQFCQSGTVSSLHVYINGSSILTKESLIGKECVCLVVWSGNSTLLVNGLNSCNKCGLDVTFPYILLSSLTGGSNEWGITAVDDKSFPIAMKINTRITLENISPEFCLLLQGNGGNDINVTLTCEKLDMPAAVSTTRIYGNDTSTKRPTTASSELPISLTKIPSGTEQIITTHQNSNHPTDNITTITVLQGLTMTKSASNINEGIVVAAAAGGFGVGLLVVIVIDVIIFICYKRRMKNKDMQRSSTAPPRDYTELEFNSRVGQNNSHIYKSIERQNTYVNDV</sequence>
<keyword evidence="2" id="KW-0732">Signal</keyword>
<name>A0AAE0S9P5_9BIVA</name>
<reference evidence="3" key="2">
    <citation type="journal article" date="2021" name="Genome Biol. Evol.">
        <title>Developing a high-quality reference genome for a parasitic bivalve with doubly uniparental inheritance (Bivalvia: Unionida).</title>
        <authorList>
            <person name="Smith C.H."/>
        </authorList>
    </citation>
    <scope>NUCLEOTIDE SEQUENCE</scope>
    <source>
        <strain evidence="3">CHS0354</strain>
        <tissue evidence="3">Mantle</tissue>
    </source>
</reference>
<feature type="chain" id="PRO_5041950734" evidence="2">
    <location>
        <begin position="25"/>
        <end position="318"/>
    </location>
</feature>
<accession>A0AAE0S9P5</accession>
<reference evidence="3" key="3">
    <citation type="submission" date="2023-05" db="EMBL/GenBank/DDBJ databases">
        <authorList>
            <person name="Smith C.H."/>
        </authorList>
    </citation>
    <scope>NUCLEOTIDE SEQUENCE</scope>
    <source>
        <strain evidence="3">CHS0354</strain>
        <tissue evidence="3">Mantle</tissue>
    </source>
</reference>
<organism evidence="3 4">
    <name type="scientific">Potamilus streckersoni</name>
    <dbReference type="NCBI Taxonomy" id="2493646"/>
    <lineage>
        <taxon>Eukaryota</taxon>
        <taxon>Metazoa</taxon>
        <taxon>Spiralia</taxon>
        <taxon>Lophotrochozoa</taxon>
        <taxon>Mollusca</taxon>
        <taxon>Bivalvia</taxon>
        <taxon>Autobranchia</taxon>
        <taxon>Heteroconchia</taxon>
        <taxon>Palaeoheterodonta</taxon>
        <taxon>Unionida</taxon>
        <taxon>Unionoidea</taxon>
        <taxon>Unionidae</taxon>
        <taxon>Ambleminae</taxon>
        <taxon>Lampsilini</taxon>
        <taxon>Potamilus</taxon>
    </lineage>
</organism>
<keyword evidence="1" id="KW-0812">Transmembrane</keyword>
<evidence type="ECO:0000256" key="2">
    <source>
        <dbReference type="SAM" id="SignalP"/>
    </source>
</evidence>
<evidence type="ECO:0000256" key="1">
    <source>
        <dbReference type="SAM" id="Phobius"/>
    </source>
</evidence>
<dbReference type="EMBL" id="JAEAOA010000895">
    <property type="protein sequence ID" value="KAK3587977.1"/>
    <property type="molecule type" value="Genomic_DNA"/>
</dbReference>
<gene>
    <name evidence="3" type="ORF">CHS0354_014494</name>
</gene>
<feature type="signal peptide" evidence="2">
    <location>
        <begin position="1"/>
        <end position="24"/>
    </location>
</feature>
<protein>
    <submittedName>
        <fullName evidence="3">Uncharacterized protein</fullName>
    </submittedName>
</protein>